<protein>
    <submittedName>
        <fullName evidence="2">Uncharacterized protein</fullName>
    </submittedName>
</protein>
<proteinExistence type="predicted"/>
<evidence type="ECO:0000313" key="4">
    <source>
        <dbReference type="EMBL" id="CAF3932219.1"/>
    </source>
</evidence>
<sequence length="570" mass="66051">MHYQTPTDTFVTAESIRNDEYIYFGGETVYHHEIFVDFHSQLLTSYMSFAGFTEAYNDKIDTLRNRNARQNDQTTTISTGAFTQCTNKPTQQHTSSGLIQRKRRSSVTKMNEKSIQINYIIYETMRMVFMLTDSTKYPIPRTLTDKQVKDTYFRTHNDYFYSLFTAFWTRHKTLSKTCSTNCSKVFLVDGHRKAHRFVCQQENVCDLSTEEMGAVHVGCPETPLRATELGDKRYCRLHQNQQKQPNSNQTKVDINDPNAEMIKLANEARQQEITASKEEHTCNVYRDDIINDKRLSSYGILVTFFNCSVIVGFDECPRSEGMRRVIRHLLRILEYGQLPSACMYDTACMLKLFIKNWYDTPYLKKSERTEFLSKVTFAIDRFHQPNHKQAMCKHEMRADHESHGSTFNDVDSQVAERMFSYLTNFKHSFRAYTYPKSRAFFLILFHLKNCKTTKINPDEQRIGCCVIPKDEQTTNKRNDSSIRTPQNLSHNKNLTQKPILTFISTVDDEQVEMLATEDETISPVRAQLRVLKAEQNKTLNQNNFPLRDTLQLSTNTTGASSIASKSASGK</sequence>
<dbReference type="Proteomes" id="UP000681722">
    <property type="component" value="Unassembled WGS sequence"/>
</dbReference>
<name>A0A814U0N4_9BILA</name>
<dbReference type="EMBL" id="CAJNOQ010007436">
    <property type="protein sequence ID" value="CAF1168505.1"/>
    <property type="molecule type" value="Genomic_DNA"/>
</dbReference>
<dbReference type="OrthoDB" id="2501483at2759"/>
<gene>
    <name evidence="2" type="ORF">GPM918_LOCUS22054</name>
    <name evidence="1" type="ORF">OVA965_LOCUS12065</name>
    <name evidence="4" type="ORF">SRO942_LOCUS22052</name>
    <name evidence="3" type="ORF">TMI583_LOCUS12069</name>
</gene>
<dbReference type="EMBL" id="CAJOBA010004781">
    <property type="protein sequence ID" value="CAF3723695.1"/>
    <property type="molecule type" value="Genomic_DNA"/>
</dbReference>
<dbReference type="EMBL" id="CAJNOK010004776">
    <property type="protein sequence ID" value="CAF0949277.1"/>
    <property type="molecule type" value="Genomic_DNA"/>
</dbReference>
<evidence type="ECO:0000313" key="3">
    <source>
        <dbReference type="EMBL" id="CAF3723695.1"/>
    </source>
</evidence>
<accession>A0A814U0N4</accession>
<comment type="caution">
    <text evidence="2">The sequence shown here is derived from an EMBL/GenBank/DDBJ whole genome shotgun (WGS) entry which is preliminary data.</text>
</comment>
<dbReference type="Proteomes" id="UP000677228">
    <property type="component" value="Unassembled WGS sequence"/>
</dbReference>
<evidence type="ECO:0000313" key="1">
    <source>
        <dbReference type="EMBL" id="CAF0949277.1"/>
    </source>
</evidence>
<dbReference type="Proteomes" id="UP000663829">
    <property type="component" value="Unassembled WGS sequence"/>
</dbReference>
<organism evidence="2 5">
    <name type="scientific">Didymodactylos carnosus</name>
    <dbReference type="NCBI Taxonomy" id="1234261"/>
    <lineage>
        <taxon>Eukaryota</taxon>
        <taxon>Metazoa</taxon>
        <taxon>Spiralia</taxon>
        <taxon>Gnathifera</taxon>
        <taxon>Rotifera</taxon>
        <taxon>Eurotatoria</taxon>
        <taxon>Bdelloidea</taxon>
        <taxon>Philodinida</taxon>
        <taxon>Philodinidae</taxon>
        <taxon>Didymodactylos</taxon>
    </lineage>
</organism>
<evidence type="ECO:0000313" key="5">
    <source>
        <dbReference type="Proteomes" id="UP000663829"/>
    </source>
</evidence>
<dbReference type="Proteomes" id="UP000682733">
    <property type="component" value="Unassembled WGS sequence"/>
</dbReference>
<dbReference type="AlphaFoldDB" id="A0A814U0N4"/>
<dbReference type="EMBL" id="CAJOBC010007435">
    <property type="protein sequence ID" value="CAF3932219.1"/>
    <property type="molecule type" value="Genomic_DNA"/>
</dbReference>
<reference evidence="2" key="1">
    <citation type="submission" date="2021-02" db="EMBL/GenBank/DDBJ databases">
        <authorList>
            <person name="Nowell W R."/>
        </authorList>
    </citation>
    <scope>NUCLEOTIDE SEQUENCE</scope>
</reference>
<evidence type="ECO:0000313" key="2">
    <source>
        <dbReference type="EMBL" id="CAF1168505.1"/>
    </source>
</evidence>
<keyword evidence="5" id="KW-1185">Reference proteome</keyword>